<dbReference type="InterPro" id="IPR003439">
    <property type="entry name" value="ABC_transporter-like_ATP-bd"/>
</dbReference>
<dbReference type="Pfam" id="PF00005">
    <property type="entry name" value="ABC_tran"/>
    <property type="match status" value="1"/>
</dbReference>
<keyword evidence="3" id="KW-0547">Nucleotide-binding</keyword>
<dbReference type="SMART" id="SM00382">
    <property type="entry name" value="AAA"/>
    <property type="match status" value="1"/>
</dbReference>
<dbReference type="SUPFAM" id="SSF52540">
    <property type="entry name" value="P-loop containing nucleoside triphosphate hydrolases"/>
    <property type="match status" value="1"/>
</dbReference>
<dbReference type="GO" id="GO:0005524">
    <property type="term" value="F:ATP binding"/>
    <property type="evidence" value="ECO:0007669"/>
    <property type="project" value="UniProtKB-KW"/>
</dbReference>
<dbReference type="PANTHER" id="PTHR42788:SF2">
    <property type="entry name" value="ABC TRANSPORTER ATP-BINDING PROTEIN"/>
    <property type="match status" value="1"/>
</dbReference>
<name>A0A378QN59_9GAMM</name>
<dbReference type="EC" id="3.6.3.31" evidence="7"/>
<dbReference type="GO" id="GO:0016887">
    <property type="term" value="F:ATP hydrolysis activity"/>
    <property type="evidence" value="ECO:0007669"/>
    <property type="project" value="InterPro"/>
</dbReference>
<keyword evidence="2" id="KW-0813">Transport</keyword>
<evidence type="ECO:0000256" key="3">
    <source>
        <dbReference type="ARBA" id="ARBA00022741"/>
    </source>
</evidence>
<dbReference type="PANTHER" id="PTHR42788">
    <property type="entry name" value="TAURINE IMPORT ATP-BINDING PROTEIN-RELATED"/>
    <property type="match status" value="1"/>
</dbReference>
<dbReference type="RefSeq" id="WP_079326591.1">
    <property type="nucleotide sequence ID" value="NZ_MXAP01000142.1"/>
</dbReference>
<dbReference type="Gene3D" id="3.40.50.300">
    <property type="entry name" value="P-loop containing nucleotide triphosphate hydrolases"/>
    <property type="match status" value="1"/>
</dbReference>
<dbReference type="EMBL" id="MXAP01000142">
    <property type="protein sequence ID" value="OPH34298.1"/>
    <property type="molecule type" value="Genomic_DNA"/>
</dbReference>
<keyword evidence="7" id="KW-0378">Hydrolase</keyword>
<dbReference type="AlphaFoldDB" id="A0A378QN59"/>
<evidence type="ECO:0000313" key="8">
    <source>
        <dbReference type="Proteomes" id="UP000190777"/>
    </source>
</evidence>
<evidence type="ECO:0000313" key="7">
    <source>
        <dbReference type="EMBL" id="STZ02327.1"/>
    </source>
</evidence>
<dbReference type="InterPro" id="IPR027417">
    <property type="entry name" value="P-loop_NTPase"/>
</dbReference>
<keyword evidence="4 7" id="KW-0067">ATP-binding</keyword>
<accession>A0A378QN59</accession>
<dbReference type="Proteomes" id="UP000254618">
    <property type="component" value="Unassembled WGS sequence"/>
</dbReference>
<dbReference type="PROSITE" id="PS50893">
    <property type="entry name" value="ABC_TRANSPORTER_2"/>
    <property type="match status" value="1"/>
</dbReference>
<proteinExistence type="inferred from homology"/>
<dbReference type="PROSITE" id="PS00211">
    <property type="entry name" value="ABC_TRANSPORTER_1"/>
    <property type="match status" value="1"/>
</dbReference>
<feature type="domain" description="ABC transporter" evidence="5">
    <location>
        <begin position="8"/>
        <end position="233"/>
    </location>
</feature>
<dbReference type="EMBL" id="UGQF01000001">
    <property type="protein sequence ID" value="STZ02327.1"/>
    <property type="molecule type" value="Genomic_DNA"/>
</dbReference>
<protein>
    <submittedName>
        <fullName evidence="6">Nitrate ABC transporter ATP-binding protein</fullName>
    </submittedName>
    <submittedName>
        <fullName evidence="7">Spermidine/putrescine import ATP-binding protein PotA</fullName>
        <ecNumber evidence="7">3.6.3.31</ecNumber>
    </submittedName>
</protein>
<evidence type="ECO:0000259" key="5">
    <source>
        <dbReference type="PROSITE" id="PS50893"/>
    </source>
</evidence>
<organism evidence="7 9">
    <name type="scientific">Moraxella equi</name>
    <dbReference type="NCBI Taxonomy" id="60442"/>
    <lineage>
        <taxon>Bacteria</taxon>
        <taxon>Pseudomonadati</taxon>
        <taxon>Pseudomonadota</taxon>
        <taxon>Gammaproteobacteria</taxon>
        <taxon>Moraxellales</taxon>
        <taxon>Moraxellaceae</taxon>
        <taxon>Moraxella</taxon>
    </lineage>
</organism>
<keyword evidence="8" id="KW-1185">Reference proteome</keyword>
<evidence type="ECO:0000313" key="6">
    <source>
        <dbReference type="EMBL" id="OPH34298.1"/>
    </source>
</evidence>
<reference evidence="6 8" key="1">
    <citation type="submission" date="2017-03" db="EMBL/GenBank/DDBJ databases">
        <title>Draft genome sequence of Moraxella equi CCUG 4950T type strain.</title>
        <authorList>
            <person name="Salva-Serra F."/>
            <person name="Engstrom-Jakobsson H."/>
            <person name="Thorell K."/>
            <person name="Jaen-Luchoro D."/>
            <person name="Gonzales-Siles L."/>
            <person name="Karlsson R."/>
            <person name="Yazdan S."/>
            <person name="Boulund F."/>
            <person name="Johnning A."/>
            <person name="Engstrand L."/>
            <person name="Kristiansson E."/>
            <person name="Moore E."/>
        </authorList>
    </citation>
    <scope>NUCLEOTIDE SEQUENCE [LARGE SCALE GENOMIC DNA]</scope>
    <source>
        <strain evidence="6 8">CCUG 4950</strain>
    </source>
</reference>
<gene>
    <name evidence="7" type="primary">potA</name>
    <name evidence="6" type="ORF">B5J93_12015</name>
    <name evidence="7" type="ORF">NCTC11012_00551</name>
</gene>
<dbReference type="Proteomes" id="UP000190777">
    <property type="component" value="Unassembled WGS sequence"/>
</dbReference>
<sequence length="246" mass="27297">MTAPTAKLQLVDIHHEFDDKPLFAELNLTIYQGKIVAIIGASGVGKTTLFNIASGLIMPKAGKVLIDGKDSTGQAGSVGYMLQKDLLLPFKSVYDNIALPLTLQNLPKSAIHDKIMPLLPAFGLDELYHKYPAQLSGGQRQRVALLRTYLSNDSLMLLDEPFSALDFVTKNQMYEWFGAFQKDKELTCLIITHDIDEAIYLADELYVLKGLPATLAHHFVIDKSSDFLQSVEYLNLKQNVLEAIQG</sequence>
<reference evidence="7 9" key="2">
    <citation type="submission" date="2018-06" db="EMBL/GenBank/DDBJ databases">
        <authorList>
            <consortium name="Pathogen Informatics"/>
            <person name="Doyle S."/>
        </authorList>
    </citation>
    <scope>NUCLEOTIDE SEQUENCE [LARGE SCALE GENOMIC DNA]</scope>
    <source>
        <strain evidence="7 9">NCTC11012</strain>
    </source>
</reference>
<evidence type="ECO:0000256" key="2">
    <source>
        <dbReference type="ARBA" id="ARBA00022448"/>
    </source>
</evidence>
<comment type="similarity">
    <text evidence="1">Belongs to the ABC transporter superfamily.</text>
</comment>
<evidence type="ECO:0000256" key="1">
    <source>
        <dbReference type="ARBA" id="ARBA00005417"/>
    </source>
</evidence>
<dbReference type="InterPro" id="IPR050166">
    <property type="entry name" value="ABC_transporter_ATP-bind"/>
</dbReference>
<evidence type="ECO:0000313" key="9">
    <source>
        <dbReference type="Proteomes" id="UP000254618"/>
    </source>
</evidence>
<dbReference type="InterPro" id="IPR003593">
    <property type="entry name" value="AAA+_ATPase"/>
</dbReference>
<dbReference type="InterPro" id="IPR017871">
    <property type="entry name" value="ABC_transporter-like_CS"/>
</dbReference>
<evidence type="ECO:0000256" key="4">
    <source>
        <dbReference type="ARBA" id="ARBA00022840"/>
    </source>
</evidence>